<sequence>MSYIEKKYWQKINEVFAELPALEEDLVNLLNKKSIAVVNDIAILCSQFNKNINLILKKYYPEIKDMKYKLQIKSTLKYYYDLIYILTDLVRNIENYQKIDQEYYNRLIKFISDKIKLISGKYNDICAQELTAFYDKNTRNNLEKILVEKIEKKNRQFFTYGSLEEEIKKICRLSGAISVTIMVADELSKEELETAQSIILFNVEELNDFKELDKIGNELKRFLESKGYICVFKHDTLITDVKLLPD</sequence>
<dbReference type="EMBL" id="LAZR01002687">
    <property type="protein sequence ID" value="KKN26878.1"/>
    <property type="molecule type" value="Genomic_DNA"/>
</dbReference>
<comment type="caution">
    <text evidence="1">The sequence shown here is derived from an EMBL/GenBank/DDBJ whole genome shotgun (WGS) entry which is preliminary data.</text>
</comment>
<accession>A0A0F9SBW9</accession>
<gene>
    <name evidence="1" type="ORF">LCGC14_0870330</name>
</gene>
<name>A0A0F9SBW9_9ZZZZ</name>
<reference evidence="1" key="1">
    <citation type="journal article" date="2015" name="Nature">
        <title>Complex archaea that bridge the gap between prokaryotes and eukaryotes.</title>
        <authorList>
            <person name="Spang A."/>
            <person name="Saw J.H."/>
            <person name="Jorgensen S.L."/>
            <person name="Zaremba-Niedzwiedzka K."/>
            <person name="Martijn J."/>
            <person name="Lind A.E."/>
            <person name="van Eijk R."/>
            <person name="Schleper C."/>
            <person name="Guy L."/>
            <person name="Ettema T.J."/>
        </authorList>
    </citation>
    <scope>NUCLEOTIDE SEQUENCE</scope>
</reference>
<protein>
    <submittedName>
        <fullName evidence="1">Uncharacterized protein</fullName>
    </submittedName>
</protein>
<dbReference type="AlphaFoldDB" id="A0A0F9SBW9"/>
<proteinExistence type="predicted"/>
<organism evidence="1">
    <name type="scientific">marine sediment metagenome</name>
    <dbReference type="NCBI Taxonomy" id="412755"/>
    <lineage>
        <taxon>unclassified sequences</taxon>
        <taxon>metagenomes</taxon>
        <taxon>ecological metagenomes</taxon>
    </lineage>
</organism>
<evidence type="ECO:0000313" key="1">
    <source>
        <dbReference type="EMBL" id="KKN26878.1"/>
    </source>
</evidence>